<reference evidence="6 7" key="1">
    <citation type="journal article" date="2011" name="Genome Biol. Evol.">
        <title>Complete nucleomorph genome sequence of the nonphotosynthetic alga Cryptomonas paramecium reveals a core nucleomorph gene set.</title>
        <authorList>
            <person name="Tanifuji G."/>
            <person name="Onodera N.T."/>
            <person name="Wheeler T.J."/>
            <person name="Dlutek M."/>
            <person name="Donaher N."/>
            <person name="Archibald J.M."/>
        </authorList>
    </citation>
    <scope>NUCLEOTIDE SEQUENCE [LARGE SCALE GENOMIC DNA]</scope>
    <source>
        <strain evidence="6 7">CCAP977/2A</strain>
    </source>
</reference>
<dbReference type="SUPFAM" id="SSF48592">
    <property type="entry name" value="GroEL equatorial domain-like"/>
    <property type="match status" value="1"/>
</dbReference>
<dbReference type="PANTHER" id="PTHR11353">
    <property type="entry name" value="CHAPERONIN"/>
    <property type="match status" value="1"/>
</dbReference>
<name>F2HI25_9CRYP</name>
<gene>
    <name evidence="6" type="primary">tcpE</name>
    <name evidence="6" type="ORF">CPARA_2gp313</name>
</gene>
<dbReference type="SUPFAM" id="SSF52029">
    <property type="entry name" value="GroEL apical domain-like"/>
    <property type="match status" value="1"/>
</dbReference>
<dbReference type="Gene3D" id="3.50.7.10">
    <property type="entry name" value="GroEL"/>
    <property type="match status" value="1"/>
</dbReference>
<dbReference type="InterPro" id="IPR017998">
    <property type="entry name" value="Chaperone_TCP-1"/>
</dbReference>
<evidence type="ECO:0000256" key="3">
    <source>
        <dbReference type="ARBA" id="ARBA00022840"/>
    </source>
</evidence>
<evidence type="ECO:0000256" key="2">
    <source>
        <dbReference type="ARBA" id="ARBA00022741"/>
    </source>
</evidence>
<dbReference type="AlphaFoldDB" id="F2HI25"/>
<sequence length="532" mass="60059">MELNSVKNRFSKKKKDLFGHNKGFWVIKKNISFITKISNILKSSFGPLGMDKIINEKNGNIIITNDGATILSSMDVKNSVEKMLVNLSKSQDEEIGDGTTGIIIMTASLLKQAEKLIEKGIHPVRIVEGFEYACDICLGHLENISERMSKDYDVYTFMLEAGITSMNSKITKRSKKKLSELCIKSVFAVCDVIRKDVNLDLIKFEKRAGGHLEHTMLINGIIIDKEFSHTQMPKQMNDVRLCILTCPLEPPKPKTKYKIEIKNEIQFNQLYSFEQKYFHDAIFQIKSSGANLLLCQWGFDDEGNHLLLRNKLSAVRWVSGTEIELLAVTTGAQIVPRFNEITSITLGYASKIRESSLDKQNRILIIENCAKSKVITVLIRGSSEFIVEEIKRSLRDGICVIRNLIKDNRIVFGGGSVELSCSLKIYEQAYQSFGLKHCILNSFSESLRAIPMILAENAGYSPIETLYQIMNRQIGEKNFHLGIDCTGKVVGNMKKKKVFETLLGKQQQIQNAVQLACAILKIDDLIKLENDK</sequence>
<evidence type="ECO:0000256" key="1">
    <source>
        <dbReference type="ARBA" id="ARBA00008020"/>
    </source>
</evidence>
<keyword evidence="6" id="KW-0542">Nucleomorph</keyword>
<dbReference type="RefSeq" id="XP_003239869.1">
    <property type="nucleotide sequence ID" value="XM_003239821.1"/>
</dbReference>
<dbReference type="Proteomes" id="UP000243423">
    <property type="component" value="Nucleomorph 2"/>
</dbReference>
<evidence type="ECO:0000313" key="6">
    <source>
        <dbReference type="EMBL" id="AEA38971.1"/>
    </source>
</evidence>
<evidence type="ECO:0000256" key="5">
    <source>
        <dbReference type="RuleBase" id="RU004187"/>
    </source>
</evidence>
<dbReference type="InterPro" id="IPR027413">
    <property type="entry name" value="GROEL-like_equatorial_sf"/>
</dbReference>
<dbReference type="NCBIfam" id="NF041083">
    <property type="entry name" value="thermosome_beta"/>
    <property type="match status" value="1"/>
</dbReference>
<proteinExistence type="inferred from homology"/>
<keyword evidence="2 5" id="KW-0547">Nucleotide-binding</keyword>
<evidence type="ECO:0000313" key="7">
    <source>
        <dbReference type="Proteomes" id="UP000243423"/>
    </source>
</evidence>
<dbReference type="Gene3D" id="1.10.560.10">
    <property type="entry name" value="GroEL-like equatorial domain"/>
    <property type="match status" value="1"/>
</dbReference>
<keyword evidence="3 5" id="KW-0067">ATP-binding</keyword>
<dbReference type="InterPro" id="IPR027409">
    <property type="entry name" value="GroEL-like_apical_dom_sf"/>
</dbReference>
<dbReference type="PROSITE" id="PS00995">
    <property type="entry name" value="TCP1_3"/>
    <property type="match status" value="1"/>
</dbReference>
<dbReference type="Gene3D" id="3.30.260.10">
    <property type="entry name" value="TCP-1-like chaperonin intermediate domain"/>
    <property type="match status" value="1"/>
</dbReference>
<geneLocation type="nucleomorph" evidence="6"/>
<dbReference type="InterPro" id="IPR002194">
    <property type="entry name" value="Chaperonin_TCP-1_CS"/>
</dbReference>
<dbReference type="PROSITE" id="PS00750">
    <property type="entry name" value="TCP1_1"/>
    <property type="match status" value="1"/>
</dbReference>
<accession>F2HI25</accession>
<dbReference type="PRINTS" id="PR00304">
    <property type="entry name" value="TCOMPLEXTCP1"/>
</dbReference>
<dbReference type="GO" id="GO:0016887">
    <property type="term" value="F:ATP hydrolysis activity"/>
    <property type="evidence" value="ECO:0007669"/>
    <property type="project" value="InterPro"/>
</dbReference>
<dbReference type="GO" id="GO:0051082">
    <property type="term" value="F:unfolded protein binding"/>
    <property type="evidence" value="ECO:0007669"/>
    <property type="project" value="InterPro"/>
</dbReference>
<dbReference type="SUPFAM" id="SSF54849">
    <property type="entry name" value="GroEL-intermediate domain like"/>
    <property type="match status" value="1"/>
</dbReference>
<dbReference type="InterPro" id="IPR002423">
    <property type="entry name" value="Cpn60/GroEL/TCP-1"/>
</dbReference>
<dbReference type="GO" id="GO:0005524">
    <property type="term" value="F:ATP binding"/>
    <property type="evidence" value="ECO:0007669"/>
    <property type="project" value="UniProtKB-KW"/>
</dbReference>
<organism evidence="6 7">
    <name type="scientific">Cryptomonas paramaecium</name>
    <dbReference type="NCBI Taxonomy" id="2898"/>
    <lineage>
        <taxon>Eukaryota</taxon>
        <taxon>Cryptophyceae</taxon>
        <taxon>Cryptomonadales</taxon>
        <taxon>Cryptomonadaceae</taxon>
        <taxon>Cryptomonas</taxon>
    </lineage>
</organism>
<dbReference type="InterPro" id="IPR053374">
    <property type="entry name" value="TCP-1_chaperonin"/>
</dbReference>
<comment type="similarity">
    <text evidence="1 5">Belongs to the TCP-1 chaperonin family.</text>
</comment>
<dbReference type="GO" id="GO:0140662">
    <property type="term" value="F:ATP-dependent protein folding chaperone"/>
    <property type="evidence" value="ECO:0007669"/>
    <property type="project" value="InterPro"/>
</dbReference>
<dbReference type="InterPro" id="IPR027410">
    <property type="entry name" value="TCP-1-like_intermed_sf"/>
</dbReference>
<dbReference type="Pfam" id="PF00118">
    <property type="entry name" value="Cpn60_TCP1"/>
    <property type="match status" value="1"/>
</dbReference>
<dbReference type="EMBL" id="CP002173">
    <property type="protein sequence ID" value="AEA38971.1"/>
    <property type="molecule type" value="Genomic_DNA"/>
</dbReference>
<protein>
    <submittedName>
        <fullName evidence="6">T-complex protein1, epsilon-SU</fullName>
    </submittedName>
</protein>
<evidence type="ECO:0000256" key="4">
    <source>
        <dbReference type="ARBA" id="ARBA00023186"/>
    </source>
</evidence>
<keyword evidence="4 5" id="KW-0143">Chaperone</keyword>
<dbReference type="GeneID" id="10447214"/>